<protein>
    <submittedName>
        <fullName evidence="2">Uncharacterized protein</fullName>
    </submittedName>
</protein>
<evidence type="ECO:0000256" key="1">
    <source>
        <dbReference type="SAM" id="MobiDB-lite"/>
    </source>
</evidence>
<feature type="compositionally biased region" description="Basic and acidic residues" evidence="1">
    <location>
        <begin position="102"/>
        <end position="112"/>
    </location>
</feature>
<organism evidence="2 3">
    <name type="scientific">Nesidiocoris tenuis</name>
    <dbReference type="NCBI Taxonomy" id="355587"/>
    <lineage>
        <taxon>Eukaryota</taxon>
        <taxon>Metazoa</taxon>
        <taxon>Ecdysozoa</taxon>
        <taxon>Arthropoda</taxon>
        <taxon>Hexapoda</taxon>
        <taxon>Insecta</taxon>
        <taxon>Pterygota</taxon>
        <taxon>Neoptera</taxon>
        <taxon>Paraneoptera</taxon>
        <taxon>Hemiptera</taxon>
        <taxon>Heteroptera</taxon>
        <taxon>Panheteroptera</taxon>
        <taxon>Cimicomorpha</taxon>
        <taxon>Miridae</taxon>
        <taxon>Dicyphina</taxon>
        <taxon>Nesidiocoris</taxon>
    </lineage>
</organism>
<sequence>MTRKPGLNSTGCSLFPASSNHDYRRQQGEKSLQPRPASEFWISGHLTYTYKNWYYLFRISLTRMAYVDVRLNRPYEFSHDIRRSFGSSFSRRTNSASRTRILRSDNRAEKSD</sequence>
<keyword evidence="3" id="KW-1185">Reference proteome</keyword>
<dbReference type="Proteomes" id="UP000479000">
    <property type="component" value="Unassembled WGS sequence"/>
</dbReference>
<feature type="region of interest" description="Disordered" evidence="1">
    <location>
        <begin position="88"/>
        <end position="112"/>
    </location>
</feature>
<name>A0A6H5GC96_9HEMI</name>
<reference evidence="2 3" key="1">
    <citation type="submission" date="2020-02" db="EMBL/GenBank/DDBJ databases">
        <authorList>
            <person name="Ferguson B K."/>
        </authorList>
    </citation>
    <scope>NUCLEOTIDE SEQUENCE [LARGE SCALE GENOMIC DNA]</scope>
</reference>
<dbReference type="AlphaFoldDB" id="A0A6H5GC96"/>
<evidence type="ECO:0000313" key="2">
    <source>
        <dbReference type="EMBL" id="CAB0001094.1"/>
    </source>
</evidence>
<evidence type="ECO:0000313" key="3">
    <source>
        <dbReference type="Proteomes" id="UP000479000"/>
    </source>
</evidence>
<gene>
    <name evidence="2" type="ORF">NTEN_LOCUS6881</name>
</gene>
<feature type="compositionally biased region" description="Polar residues" evidence="1">
    <location>
        <begin position="7"/>
        <end position="20"/>
    </location>
</feature>
<feature type="region of interest" description="Disordered" evidence="1">
    <location>
        <begin position="1"/>
        <end position="34"/>
    </location>
</feature>
<accession>A0A6H5GC96</accession>
<proteinExistence type="predicted"/>
<dbReference type="EMBL" id="CADCXU010010393">
    <property type="protein sequence ID" value="CAB0001094.1"/>
    <property type="molecule type" value="Genomic_DNA"/>
</dbReference>